<dbReference type="Proteomes" id="UP000177701">
    <property type="component" value="Unassembled WGS sequence"/>
</dbReference>
<gene>
    <name evidence="1" type="ORF">A2V47_03020</name>
</gene>
<protein>
    <recommendedName>
        <fullName evidence="3">GYD domain superfamily</fullName>
    </recommendedName>
</protein>
<accession>A0A1F5AGH4</accession>
<evidence type="ECO:0008006" key="3">
    <source>
        <dbReference type="Google" id="ProtNLM"/>
    </source>
</evidence>
<evidence type="ECO:0000313" key="1">
    <source>
        <dbReference type="EMBL" id="OGD17592.1"/>
    </source>
</evidence>
<sequence length="92" mass="10024">MNTYFMFGKYSAEAIKGVSAERTKKANDIILKLGGKIIAQYALLGDRDLVFIVNLPGVEEVFKASAGLHKLTGISFSSVPAITIEKFDKILT</sequence>
<reference evidence="1 2" key="1">
    <citation type="journal article" date="2016" name="Nat. Commun.">
        <title>Thousands of microbial genomes shed light on interconnected biogeochemical processes in an aquifer system.</title>
        <authorList>
            <person name="Anantharaman K."/>
            <person name="Brown C.T."/>
            <person name="Hug L.A."/>
            <person name="Sharon I."/>
            <person name="Castelle C.J."/>
            <person name="Probst A.J."/>
            <person name="Thomas B.C."/>
            <person name="Singh A."/>
            <person name="Wilkins M.J."/>
            <person name="Karaoz U."/>
            <person name="Brodie E.L."/>
            <person name="Williams K.H."/>
            <person name="Hubbard S.S."/>
            <person name="Banfield J.F."/>
        </authorList>
    </citation>
    <scope>NUCLEOTIDE SEQUENCE [LARGE SCALE GENOMIC DNA]</scope>
</reference>
<dbReference type="Pfam" id="PF08734">
    <property type="entry name" value="GYD"/>
    <property type="match status" value="1"/>
</dbReference>
<dbReference type="AlphaFoldDB" id="A0A1F5AGH4"/>
<evidence type="ECO:0000313" key="2">
    <source>
        <dbReference type="Proteomes" id="UP000177701"/>
    </source>
</evidence>
<name>A0A1F5AGH4_9BACT</name>
<comment type="caution">
    <text evidence="1">The sequence shown here is derived from an EMBL/GenBank/DDBJ whole genome shotgun (WGS) entry which is preliminary data.</text>
</comment>
<organism evidence="1 2">
    <name type="scientific">Candidatus Sediminicultor quintus</name>
    <dbReference type="NCBI Taxonomy" id="1797291"/>
    <lineage>
        <taxon>Bacteria</taxon>
        <taxon>Pseudomonadati</taxon>
        <taxon>Atribacterota</taxon>
        <taxon>Candidatus Phoenicimicrobiia</taxon>
        <taxon>Candidatus Pheonicimicrobiales</taxon>
        <taxon>Candidatus Phoenicimicrobiaceae</taxon>
        <taxon>Candidatus Sediminicultor</taxon>
    </lineage>
</organism>
<proteinExistence type="predicted"/>
<dbReference type="EMBL" id="MEYH01000002">
    <property type="protein sequence ID" value="OGD17592.1"/>
    <property type="molecule type" value="Genomic_DNA"/>
</dbReference>
<dbReference type="STRING" id="1797291.A2V47_03020"/>
<dbReference type="InterPro" id="IPR014845">
    <property type="entry name" value="GYD/TTHA1554"/>
</dbReference>